<keyword evidence="4" id="KW-1185">Reference proteome</keyword>
<feature type="transmembrane region" description="Helical" evidence="1">
    <location>
        <begin position="12"/>
        <end position="31"/>
    </location>
</feature>
<keyword evidence="1" id="KW-1133">Transmembrane helix</keyword>
<dbReference type="EMBL" id="RKHQ01000001">
    <property type="protein sequence ID" value="ROR95452.1"/>
    <property type="molecule type" value="Genomic_DNA"/>
</dbReference>
<name>A0A3N2D714_9MICO</name>
<proteinExistence type="predicted"/>
<sequence length="94" mass="10051">MYQRFKTWADQTPWPLRVAVMFTLVMGTVMLGTTYGWAAALAALGMALIVIGASAAIDRLKTVAELDRYEGWTLIHPVEPVKPSVVASTAGGAA</sequence>
<keyword evidence="1" id="KW-0472">Membrane</keyword>
<accession>A0A3N2D714</accession>
<gene>
    <name evidence="2" type="ORF">EDD28_0004</name>
    <name evidence="3" type="ORF">EDD28_0091</name>
</gene>
<feature type="transmembrane region" description="Helical" evidence="1">
    <location>
        <begin position="37"/>
        <end position="57"/>
    </location>
</feature>
<dbReference type="Proteomes" id="UP000275356">
    <property type="component" value="Unassembled WGS sequence"/>
</dbReference>
<dbReference type="EMBL" id="RKHQ01000001">
    <property type="protein sequence ID" value="ROR95535.1"/>
    <property type="molecule type" value="Genomic_DNA"/>
</dbReference>
<evidence type="ECO:0000313" key="4">
    <source>
        <dbReference type="Proteomes" id="UP000275356"/>
    </source>
</evidence>
<evidence type="ECO:0000313" key="2">
    <source>
        <dbReference type="EMBL" id="ROR95452.1"/>
    </source>
</evidence>
<comment type="caution">
    <text evidence="3">The sequence shown here is derived from an EMBL/GenBank/DDBJ whole genome shotgun (WGS) entry which is preliminary data.</text>
</comment>
<evidence type="ECO:0000256" key="1">
    <source>
        <dbReference type="SAM" id="Phobius"/>
    </source>
</evidence>
<organism evidence="3 4">
    <name type="scientific">Salana multivorans</name>
    <dbReference type="NCBI Taxonomy" id="120377"/>
    <lineage>
        <taxon>Bacteria</taxon>
        <taxon>Bacillati</taxon>
        <taxon>Actinomycetota</taxon>
        <taxon>Actinomycetes</taxon>
        <taxon>Micrococcales</taxon>
        <taxon>Beutenbergiaceae</taxon>
        <taxon>Salana</taxon>
    </lineage>
</organism>
<protein>
    <submittedName>
        <fullName evidence="3">Uncharacterized protein</fullName>
    </submittedName>
</protein>
<dbReference type="RefSeq" id="WP_148059489.1">
    <property type="nucleotide sequence ID" value="NZ_RKHQ01000001.1"/>
</dbReference>
<dbReference type="AlphaFoldDB" id="A0A3N2D714"/>
<reference evidence="3 4" key="1">
    <citation type="submission" date="2018-11" db="EMBL/GenBank/DDBJ databases">
        <title>Sequencing the genomes of 1000 actinobacteria strains.</title>
        <authorList>
            <person name="Klenk H.-P."/>
        </authorList>
    </citation>
    <scope>NUCLEOTIDE SEQUENCE [LARGE SCALE GENOMIC DNA]</scope>
    <source>
        <strain evidence="3 4">DSM 13521</strain>
    </source>
</reference>
<keyword evidence="1" id="KW-0812">Transmembrane</keyword>
<evidence type="ECO:0000313" key="3">
    <source>
        <dbReference type="EMBL" id="ROR95535.1"/>
    </source>
</evidence>